<dbReference type="Proteomes" id="UP000663864">
    <property type="component" value="Unassembled WGS sequence"/>
</dbReference>
<dbReference type="SUPFAM" id="SSF81653">
    <property type="entry name" value="Calcium ATPase, transduction domain A"/>
    <property type="match status" value="1"/>
</dbReference>
<evidence type="ECO:0000259" key="1">
    <source>
        <dbReference type="Pfam" id="PF00122"/>
    </source>
</evidence>
<dbReference type="InterPro" id="IPR008250">
    <property type="entry name" value="ATPase_P-typ_transduc_dom_A_sf"/>
</dbReference>
<evidence type="ECO:0000313" key="4">
    <source>
        <dbReference type="Proteomes" id="UP000663864"/>
    </source>
</evidence>
<accession>A0A815LVU0</accession>
<dbReference type="AlphaFoldDB" id="A0A815LVU0"/>
<feature type="domain" description="P-type ATPase A" evidence="1">
    <location>
        <begin position="3"/>
        <end position="65"/>
    </location>
</feature>
<name>A0A815LVU0_9BILA</name>
<organism evidence="2 4">
    <name type="scientific">Rotaria sordida</name>
    <dbReference type="NCBI Taxonomy" id="392033"/>
    <lineage>
        <taxon>Eukaryota</taxon>
        <taxon>Metazoa</taxon>
        <taxon>Spiralia</taxon>
        <taxon>Gnathifera</taxon>
        <taxon>Rotifera</taxon>
        <taxon>Eurotatoria</taxon>
        <taxon>Bdelloidea</taxon>
        <taxon>Philodinida</taxon>
        <taxon>Philodinidae</taxon>
        <taxon>Rotaria</taxon>
    </lineage>
</organism>
<evidence type="ECO:0000313" key="3">
    <source>
        <dbReference type="EMBL" id="CAF4014504.1"/>
    </source>
</evidence>
<sequence length="66" mass="7303">MFILDDYISIDESSFTGETKPSMKMIDSISFGSRQTSISDRRNIVFMGTYVLNGNAKGIVICTGEN</sequence>
<reference evidence="2" key="1">
    <citation type="submission" date="2021-02" db="EMBL/GenBank/DDBJ databases">
        <authorList>
            <person name="Nowell W R."/>
        </authorList>
    </citation>
    <scope>NUCLEOTIDE SEQUENCE</scope>
</reference>
<gene>
    <name evidence="3" type="ORF">JBS370_LOCUS27036</name>
    <name evidence="2" type="ORF">ZHD862_LOCUS33706</name>
</gene>
<dbReference type="Proteomes" id="UP000663836">
    <property type="component" value="Unassembled WGS sequence"/>
</dbReference>
<dbReference type="InterPro" id="IPR059000">
    <property type="entry name" value="ATPase_P-type_domA"/>
</dbReference>
<protein>
    <recommendedName>
        <fullName evidence="1">P-type ATPase A domain-containing protein</fullName>
    </recommendedName>
</protein>
<dbReference type="Gene3D" id="2.70.150.10">
    <property type="entry name" value="Calcium-transporting ATPase, cytoplasmic transduction domain A"/>
    <property type="match status" value="1"/>
</dbReference>
<dbReference type="EMBL" id="CAJNOT010004083">
    <property type="protein sequence ID" value="CAF1415152.1"/>
    <property type="molecule type" value="Genomic_DNA"/>
</dbReference>
<dbReference type="Pfam" id="PF00122">
    <property type="entry name" value="E1-E2_ATPase"/>
    <property type="match status" value="1"/>
</dbReference>
<evidence type="ECO:0000313" key="2">
    <source>
        <dbReference type="EMBL" id="CAF1415152.1"/>
    </source>
</evidence>
<comment type="caution">
    <text evidence="2">The sequence shown here is derived from an EMBL/GenBank/DDBJ whole genome shotgun (WGS) entry which is preliminary data.</text>
</comment>
<proteinExistence type="predicted"/>
<dbReference type="EMBL" id="CAJOBD010004950">
    <property type="protein sequence ID" value="CAF4014504.1"/>
    <property type="molecule type" value="Genomic_DNA"/>
</dbReference>